<dbReference type="SUPFAM" id="SSF82549">
    <property type="entry name" value="DAK1/DegV-like"/>
    <property type="match status" value="1"/>
</dbReference>
<evidence type="ECO:0000313" key="3">
    <source>
        <dbReference type="Proteomes" id="UP001375370"/>
    </source>
</evidence>
<dbReference type="PANTHER" id="PTHR33434:SF2">
    <property type="entry name" value="FATTY ACID-BINDING PROTEIN TM_1468"/>
    <property type="match status" value="1"/>
</dbReference>
<protein>
    <submittedName>
        <fullName evidence="2">DegV family protein</fullName>
    </submittedName>
</protein>
<organism evidence="2 3">
    <name type="scientific">Candidatus Dehalogenimonas loeffleri</name>
    <dbReference type="NCBI Taxonomy" id="3127115"/>
    <lineage>
        <taxon>Bacteria</taxon>
        <taxon>Bacillati</taxon>
        <taxon>Chloroflexota</taxon>
        <taxon>Dehalococcoidia</taxon>
        <taxon>Dehalococcoidales</taxon>
        <taxon>Dehalococcoidaceae</taxon>
        <taxon>Dehalogenimonas</taxon>
    </lineage>
</organism>
<dbReference type="Proteomes" id="UP001375370">
    <property type="component" value="Chromosome"/>
</dbReference>
<dbReference type="NCBIfam" id="TIGR00762">
    <property type="entry name" value="DegV"/>
    <property type="match status" value="1"/>
</dbReference>
<proteinExistence type="predicted"/>
<evidence type="ECO:0000256" key="1">
    <source>
        <dbReference type="ARBA" id="ARBA00023121"/>
    </source>
</evidence>
<dbReference type="Pfam" id="PF02645">
    <property type="entry name" value="DegV"/>
    <property type="match status" value="1"/>
</dbReference>
<reference evidence="2 3" key="1">
    <citation type="submission" date="2024-03" db="EMBL/GenBank/DDBJ databases">
        <title>A Dehalogenimonas Isolated from Estuarine Sediments Dihaloeliminates Chlorinated Alkanes.</title>
        <authorList>
            <person name="Yang Y."/>
            <person name="Wang H."/>
        </authorList>
    </citation>
    <scope>NUCLEOTIDE SEQUENCE [LARGE SCALE GENOMIC DNA]</scope>
    <source>
        <strain evidence="2 3">W</strain>
    </source>
</reference>
<dbReference type="InterPro" id="IPR050270">
    <property type="entry name" value="DegV_domain_contain"/>
</dbReference>
<dbReference type="InterPro" id="IPR003797">
    <property type="entry name" value="DegV"/>
</dbReference>
<dbReference type="InterPro" id="IPR043168">
    <property type="entry name" value="DegV_C"/>
</dbReference>
<keyword evidence="3" id="KW-1185">Reference proteome</keyword>
<dbReference type="PROSITE" id="PS51482">
    <property type="entry name" value="DEGV"/>
    <property type="match status" value="1"/>
</dbReference>
<accession>A0ABZ2J8B8</accession>
<dbReference type="Gene3D" id="3.40.50.10170">
    <property type="match status" value="1"/>
</dbReference>
<gene>
    <name evidence="2" type="ORF">V8247_02520</name>
</gene>
<dbReference type="PANTHER" id="PTHR33434">
    <property type="entry name" value="DEGV DOMAIN-CONTAINING PROTEIN DR_1986-RELATED"/>
    <property type="match status" value="1"/>
</dbReference>
<sequence length="280" mass="29623">MAVRVVTDSTADLPPAILSELGIIAVPLYVLFGEQVYKDGIGITQDEFYARLPVDPIHPNTSQPSPQDFLEVYEKLAAEGDDQIISIHISKKLSGTCDSAMQAKQMLEGKASVEVVDSVSVSMGLGLLALMAGCMAKEGRSLAEIKAAVEKAVPEIHVLALFDTLKYLAAGGRIGKAKALVGSMLNVKPVLIVKDGEMQPAGQVRSRVKGIERLVEWAGSFKDIADMSVGHTTTPEEMDKLAGLLAGTFTQDQIIKARLGAVLGTHAGPGTLFVALRTAG</sequence>
<keyword evidence="1" id="KW-0446">Lipid-binding</keyword>
<name>A0ABZ2J8B8_9CHLR</name>
<dbReference type="RefSeq" id="WP_338738447.1">
    <property type="nucleotide sequence ID" value="NZ_CP146612.1"/>
</dbReference>
<evidence type="ECO:0000313" key="2">
    <source>
        <dbReference type="EMBL" id="WWX25864.1"/>
    </source>
</evidence>
<dbReference type="EMBL" id="CP146612">
    <property type="protein sequence ID" value="WWX25864.1"/>
    <property type="molecule type" value="Genomic_DNA"/>
</dbReference>
<dbReference type="Gene3D" id="3.30.1180.10">
    <property type="match status" value="1"/>
</dbReference>